<organism evidence="2 3">
    <name type="scientific">Laodelphax striatellus</name>
    <name type="common">Small brown planthopper</name>
    <name type="synonym">Delphax striatella</name>
    <dbReference type="NCBI Taxonomy" id="195883"/>
    <lineage>
        <taxon>Eukaryota</taxon>
        <taxon>Metazoa</taxon>
        <taxon>Ecdysozoa</taxon>
        <taxon>Arthropoda</taxon>
        <taxon>Hexapoda</taxon>
        <taxon>Insecta</taxon>
        <taxon>Pterygota</taxon>
        <taxon>Neoptera</taxon>
        <taxon>Paraneoptera</taxon>
        <taxon>Hemiptera</taxon>
        <taxon>Auchenorrhyncha</taxon>
        <taxon>Fulgoroidea</taxon>
        <taxon>Delphacidae</taxon>
        <taxon>Criomorphinae</taxon>
        <taxon>Laodelphax</taxon>
    </lineage>
</organism>
<feature type="compositionally biased region" description="Basic residues" evidence="1">
    <location>
        <begin position="54"/>
        <end position="66"/>
    </location>
</feature>
<proteinExistence type="predicted"/>
<dbReference type="EMBL" id="QKKF02003482">
    <property type="protein sequence ID" value="RZF47672.1"/>
    <property type="molecule type" value="Genomic_DNA"/>
</dbReference>
<accession>A0A482XP77</accession>
<dbReference type="Proteomes" id="UP000291343">
    <property type="component" value="Unassembled WGS sequence"/>
</dbReference>
<evidence type="ECO:0000313" key="3">
    <source>
        <dbReference type="Proteomes" id="UP000291343"/>
    </source>
</evidence>
<dbReference type="SMR" id="A0A482XP77"/>
<gene>
    <name evidence="2" type="ORF">LSTR_LSTR016033</name>
</gene>
<feature type="compositionally biased region" description="Pro residues" evidence="1">
    <location>
        <begin position="39"/>
        <end position="48"/>
    </location>
</feature>
<name>A0A482XP77_LAOST</name>
<keyword evidence="3" id="KW-1185">Reference proteome</keyword>
<evidence type="ECO:0000256" key="1">
    <source>
        <dbReference type="SAM" id="MobiDB-lite"/>
    </source>
</evidence>
<evidence type="ECO:0000313" key="2">
    <source>
        <dbReference type="EMBL" id="RZF47672.1"/>
    </source>
</evidence>
<comment type="caution">
    <text evidence="2">The sequence shown here is derived from an EMBL/GenBank/DDBJ whole genome shotgun (WGS) entry which is preliminary data.</text>
</comment>
<dbReference type="AlphaFoldDB" id="A0A482XP77"/>
<reference evidence="2 3" key="1">
    <citation type="journal article" date="2017" name="Gigascience">
        <title>Genome sequence of the small brown planthopper, Laodelphax striatellus.</title>
        <authorList>
            <person name="Zhu J."/>
            <person name="Jiang F."/>
            <person name="Wang X."/>
            <person name="Yang P."/>
            <person name="Bao Y."/>
            <person name="Zhao W."/>
            <person name="Wang W."/>
            <person name="Lu H."/>
            <person name="Wang Q."/>
            <person name="Cui N."/>
            <person name="Li J."/>
            <person name="Chen X."/>
            <person name="Luo L."/>
            <person name="Yu J."/>
            <person name="Kang L."/>
            <person name="Cui F."/>
        </authorList>
    </citation>
    <scope>NUCLEOTIDE SEQUENCE [LARGE SCALE GENOMIC DNA]</scope>
    <source>
        <strain evidence="2">Lst14</strain>
    </source>
</reference>
<sequence>MCSVFFSAGSSELSRGLSLQVSMMAQVLNQIMLKVESVLPPPPTPPPVANGLANRRRRRRRRKHRTSSGEESTDMSQGEEVEYLSDTDSDCQ</sequence>
<dbReference type="InParanoid" id="A0A482XP77"/>
<feature type="region of interest" description="Disordered" evidence="1">
    <location>
        <begin position="37"/>
        <end position="92"/>
    </location>
</feature>
<protein>
    <submittedName>
        <fullName evidence="2">Uncharacterized protein</fullName>
    </submittedName>
</protein>
<feature type="compositionally biased region" description="Acidic residues" evidence="1">
    <location>
        <begin position="71"/>
        <end position="92"/>
    </location>
</feature>